<evidence type="ECO:0000256" key="2">
    <source>
        <dbReference type="SAM" id="Phobius"/>
    </source>
</evidence>
<keyword evidence="2" id="KW-0472">Membrane</keyword>
<evidence type="ECO:0000256" key="1">
    <source>
        <dbReference type="SAM" id="MobiDB-lite"/>
    </source>
</evidence>
<sequence>MGISNFGMPHWFVLTLLLLCRSCEGLHFNVTRVIHGDHRDLFTNMDPLGKCPRRNDNGRQWCLDRNGDCSNRGCCICSCTYSHSTFRMGASPKTATCVENSSFRTFAGCSKTFATILKSQPLLTLDLKAQGSKGMNSALPDKCNITHAQYLEQLSWKDLNNKEKDTFYIRRVPEWPYTNLTWTGKMPSLFSGYIMKLRGECGEGSPVQTFCVLFKTKGNQSWTFPDPKTQAYPITTSMSITTAKSQTTATPQTKGTTKVTSAVKTTVKAKRTAKVTERLARYSKRKTTKAVSARPSPETPKITESSTDSSVATRPSKTEPTTADVVTVTPSKEYIPGSKEAVSARPSPETPKITESSTDSSVATRPSKTEPATADVVTVTPSKEYIPGSKEAHKDKEALSDKDDERSMTMIAVISGVAAVGCLVLGFLCLWFIIVQRRKTRDLANYDAGTTVIANPTTGTQNHFPIPGILRNPVSDENTYMEPVERTRKNVERYIGDTSYDNDGEVLIKKNPGAKDSLPLNNIKMKPLNTSNRRTQREHTYDNRDQFTRGNRPDGEKPIYDNPEDTINEEKPVYQSLIKDDARARFNSDPKAPVYQSLNPDGMMYQPLQKNTVQQWREDIPEYLALLNPNQSPRNLSPSPPEYQPPYSTGPPPEDAEESPEYADYADLDELEEIAAKEGSTKCPKEDPSYAAPLYNAPEGPSYDYACPTGGVVYDILEGPDSQSNGITNQGFEPPMYAVLESPDTSPSNH</sequence>
<evidence type="ECO:0000256" key="3">
    <source>
        <dbReference type="SAM" id="SignalP"/>
    </source>
</evidence>
<feature type="region of interest" description="Disordered" evidence="1">
    <location>
        <begin position="628"/>
        <end position="663"/>
    </location>
</feature>
<keyword evidence="5" id="KW-1185">Reference proteome</keyword>
<feature type="region of interest" description="Disordered" evidence="1">
    <location>
        <begin position="533"/>
        <end position="566"/>
    </location>
</feature>
<comment type="caution">
    <text evidence="4">The sequence shown here is derived from an EMBL/GenBank/DDBJ whole genome shotgun (WGS) entry which is preliminary data.</text>
</comment>
<evidence type="ECO:0000313" key="4">
    <source>
        <dbReference type="EMBL" id="CAH3138427.1"/>
    </source>
</evidence>
<proteinExistence type="predicted"/>
<keyword evidence="2" id="KW-1133">Transmembrane helix</keyword>
<organism evidence="4 5">
    <name type="scientific">Porites lobata</name>
    <dbReference type="NCBI Taxonomy" id="104759"/>
    <lineage>
        <taxon>Eukaryota</taxon>
        <taxon>Metazoa</taxon>
        <taxon>Cnidaria</taxon>
        <taxon>Anthozoa</taxon>
        <taxon>Hexacorallia</taxon>
        <taxon>Scleractinia</taxon>
        <taxon>Fungiina</taxon>
        <taxon>Poritidae</taxon>
        <taxon>Porites</taxon>
    </lineage>
</organism>
<feature type="compositionally biased region" description="Polar residues" evidence="1">
    <location>
        <begin position="353"/>
        <end position="366"/>
    </location>
</feature>
<gene>
    <name evidence="4" type="ORF">PLOB_00040154</name>
</gene>
<feature type="transmembrane region" description="Helical" evidence="2">
    <location>
        <begin position="410"/>
        <end position="434"/>
    </location>
</feature>
<feature type="chain" id="PRO_5046492506" evidence="3">
    <location>
        <begin position="26"/>
        <end position="750"/>
    </location>
</feature>
<name>A0ABN8P913_9CNID</name>
<accession>A0ABN8P913</accession>
<keyword evidence="2" id="KW-0812">Transmembrane</keyword>
<feature type="signal peptide" evidence="3">
    <location>
        <begin position="1"/>
        <end position="25"/>
    </location>
</feature>
<feature type="compositionally biased region" description="Basic and acidic residues" evidence="1">
    <location>
        <begin position="535"/>
        <end position="559"/>
    </location>
</feature>
<feature type="region of interest" description="Disordered" evidence="1">
    <location>
        <begin position="281"/>
        <end position="375"/>
    </location>
</feature>
<reference evidence="4 5" key="1">
    <citation type="submission" date="2022-05" db="EMBL/GenBank/DDBJ databases">
        <authorList>
            <consortium name="Genoscope - CEA"/>
            <person name="William W."/>
        </authorList>
    </citation>
    <scope>NUCLEOTIDE SEQUENCE [LARGE SCALE GENOMIC DNA]</scope>
</reference>
<feature type="compositionally biased region" description="Pro residues" evidence="1">
    <location>
        <begin position="638"/>
        <end position="653"/>
    </location>
</feature>
<protein>
    <submittedName>
        <fullName evidence="4">Uncharacterized protein</fullName>
    </submittedName>
</protein>
<keyword evidence="3" id="KW-0732">Signal</keyword>
<evidence type="ECO:0000313" key="5">
    <source>
        <dbReference type="Proteomes" id="UP001159405"/>
    </source>
</evidence>
<feature type="region of interest" description="Disordered" evidence="1">
    <location>
        <begin position="724"/>
        <end position="750"/>
    </location>
</feature>
<dbReference type="EMBL" id="CALNXK010000061">
    <property type="protein sequence ID" value="CAH3138427.1"/>
    <property type="molecule type" value="Genomic_DNA"/>
</dbReference>
<feature type="compositionally biased region" description="Acidic residues" evidence="1">
    <location>
        <begin position="654"/>
        <end position="663"/>
    </location>
</feature>
<feature type="compositionally biased region" description="Polar residues" evidence="1">
    <location>
        <begin position="302"/>
        <end position="321"/>
    </location>
</feature>
<dbReference type="Proteomes" id="UP001159405">
    <property type="component" value="Unassembled WGS sequence"/>
</dbReference>